<name>A0ABQ8JMT0_DERPT</name>
<reference evidence="3 4" key="1">
    <citation type="journal article" date="2018" name="J. Allergy Clin. Immunol.">
        <title>High-quality assembly of Dermatophagoides pteronyssinus genome and transcriptome reveals a wide range of novel allergens.</title>
        <authorList>
            <person name="Liu X.Y."/>
            <person name="Yang K.Y."/>
            <person name="Wang M.Q."/>
            <person name="Kwok J.S."/>
            <person name="Zeng X."/>
            <person name="Yang Z."/>
            <person name="Xiao X.J."/>
            <person name="Lau C.P."/>
            <person name="Li Y."/>
            <person name="Huang Z.M."/>
            <person name="Ba J.G."/>
            <person name="Yim A.K."/>
            <person name="Ouyang C.Y."/>
            <person name="Ngai S.M."/>
            <person name="Chan T.F."/>
            <person name="Leung E.L."/>
            <person name="Liu L."/>
            <person name="Liu Z.G."/>
            <person name="Tsui S.K."/>
        </authorList>
    </citation>
    <scope>NUCLEOTIDE SEQUENCE [LARGE SCALE GENOMIC DNA]</scope>
    <source>
        <strain evidence="3">Derp</strain>
    </source>
</reference>
<dbReference type="EMBL" id="NJHN03000031">
    <property type="protein sequence ID" value="KAH9423922.1"/>
    <property type="molecule type" value="Genomic_DNA"/>
</dbReference>
<feature type="compositionally biased region" description="Acidic residues" evidence="1">
    <location>
        <begin position="34"/>
        <end position="44"/>
    </location>
</feature>
<reference evidence="3 4" key="2">
    <citation type="journal article" date="2022" name="Mol. Biol. Evol.">
        <title>Comparative Genomics Reveals Insights into the Divergent Evolution of Astigmatic Mites and Household Pest Adaptations.</title>
        <authorList>
            <person name="Xiong Q."/>
            <person name="Wan A.T."/>
            <person name="Liu X."/>
            <person name="Fung C.S."/>
            <person name="Xiao X."/>
            <person name="Malainual N."/>
            <person name="Hou J."/>
            <person name="Wang L."/>
            <person name="Wang M."/>
            <person name="Yang K.Y."/>
            <person name="Cui Y."/>
            <person name="Leung E.L."/>
            <person name="Nong W."/>
            <person name="Shin S.K."/>
            <person name="Au S.W."/>
            <person name="Jeong K.Y."/>
            <person name="Chew F.T."/>
            <person name="Hui J.H."/>
            <person name="Leung T.F."/>
            <person name="Tungtrongchitr A."/>
            <person name="Zhong N."/>
            <person name="Liu Z."/>
            <person name="Tsui S.K."/>
        </authorList>
    </citation>
    <scope>NUCLEOTIDE SEQUENCE [LARGE SCALE GENOMIC DNA]</scope>
    <source>
        <strain evidence="3">Derp</strain>
    </source>
</reference>
<feature type="region of interest" description="Disordered" evidence="1">
    <location>
        <begin position="22"/>
        <end position="44"/>
    </location>
</feature>
<keyword evidence="2" id="KW-0472">Membrane</keyword>
<protein>
    <submittedName>
        <fullName evidence="3">Uncharacterized protein</fullName>
    </submittedName>
</protein>
<comment type="caution">
    <text evidence="3">The sequence shown here is derived from an EMBL/GenBank/DDBJ whole genome shotgun (WGS) entry which is preliminary data.</text>
</comment>
<evidence type="ECO:0000256" key="2">
    <source>
        <dbReference type="SAM" id="Phobius"/>
    </source>
</evidence>
<organism evidence="3 4">
    <name type="scientific">Dermatophagoides pteronyssinus</name>
    <name type="common">European house dust mite</name>
    <dbReference type="NCBI Taxonomy" id="6956"/>
    <lineage>
        <taxon>Eukaryota</taxon>
        <taxon>Metazoa</taxon>
        <taxon>Ecdysozoa</taxon>
        <taxon>Arthropoda</taxon>
        <taxon>Chelicerata</taxon>
        <taxon>Arachnida</taxon>
        <taxon>Acari</taxon>
        <taxon>Acariformes</taxon>
        <taxon>Sarcoptiformes</taxon>
        <taxon>Astigmata</taxon>
        <taxon>Psoroptidia</taxon>
        <taxon>Analgoidea</taxon>
        <taxon>Pyroglyphidae</taxon>
        <taxon>Dermatophagoidinae</taxon>
        <taxon>Dermatophagoides</taxon>
    </lineage>
</organism>
<evidence type="ECO:0000313" key="4">
    <source>
        <dbReference type="Proteomes" id="UP000887458"/>
    </source>
</evidence>
<proteinExistence type="predicted"/>
<feature type="transmembrane region" description="Helical" evidence="2">
    <location>
        <begin position="103"/>
        <end position="122"/>
    </location>
</feature>
<keyword evidence="4" id="KW-1185">Reference proteome</keyword>
<evidence type="ECO:0000313" key="3">
    <source>
        <dbReference type="EMBL" id="KAH9423922.1"/>
    </source>
</evidence>
<gene>
    <name evidence="3" type="ORF">DERP_005507</name>
</gene>
<sequence>MIKNIDDINLFIGLPLMGKFPNEKPKHHKHKPIDDDDYDDDDEDDDNKVVYNQLIGLLIDINSFNSTKLLFISLMDDNDEQFVSWISNKINYKEFFPYQIIELFWLIIFILFNVLPIFFLSFSCRK</sequence>
<evidence type="ECO:0000256" key="1">
    <source>
        <dbReference type="SAM" id="MobiDB-lite"/>
    </source>
</evidence>
<dbReference type="Proteomes" id="UP000887458">
    <property type="component" value="Unassembled WGS sequence"/>
</dbReference>
<keyword evidence="2" id="KW-1133">Transmembrane helix</keyword>
<keyword evidence="2" id="KW-0812">Transmembrane</keyword>
<accession>A0ABQ8JMT0</accession>